<proteinExistence type="predicted"/>
<feature type="chain" id="PRO_5026744849" evidence="1">
    <location>
        <begin position="24"/>
        <end position="137"/>
    </location>
</feature>
<evidence type="ECO:0000313" key="2">
    <source>
        <dbReference type="EMBL" id="CAA9516773.1"/>
    </source>
</evidence>
<reference evidence="2" key="1">
    <citation type="submission" date="2020-02" db="EMBL/GenBank/DDBJ databases">
        <authorList>
            <person name="Meier V. D."/>
        </authorList>
    </citation>
    <scope>NUCLEOTIDE SEQUENCE</scope>
    <source>
        <strain evidence="2">AVDCRST_MAG62</strain>
    </source>
</reference>
<evidence type="ECO:0000256" key="1">
    <source>
        <dbReference type="SAM" id="SignalP"/>
    </source>
</evidence>
<keyword evidence="1" id="KW-0732">Signal</keyword>
<feature type="signal peptide" evidence="1">
    <location>
        <begin position="1"/>
        <end position="23"/>
    </location>
</feature>
<protein>
    <submittedName>
        <fullName evidence="2">Uncharacterized protein</fullName>
    </submittedName>
</protein>
<organism evidence="2">
    <name type="scientific">uncultured Sphingomonas sp</name>
    <dbReference type="NCBI Taxonomy" id="158754"/>
    <lineage>
        <taxon>Bacteria</taxon>
        <taxon>Pseudomonadati</taxon>
        <taxon>Pseudomonadota</taxon>
        <taxon>Alphaproteobacteria</taxon>
        <taxon>Sphingomonadales</taxon>
        <taxon>Sphingomonadaceae</taxon>
        <taxon>Sphingomonas</taxon>
        <taxon>environmental samples</taxon>
    </lineage>
</organism>
<dbReference type="EMBL" id="CADCWB010000107">
    <property type="protein sequence ID" value="CAA9516773.1"/>
    <property type="molecule type" value="Genomic_DNA"/>
</dbReference>
<accession>A0A6J4T8P6</accession>
<sequence>MKHILLTAVALAGATLTAVPVTAALGAVVDPCSAGYVSGAMACQGYYGGNLFQGGTGSATTADQQAIINLLLNGTSSTADSSPTNNTAGYNPPYAGLNTSTVLGAVRDNTIRLANGQGSSNAQIFATSVAAVPEPGT</sequence>
<dbReference type="AlphaFoldDB" id="A0A6J4T8P6"/>
<gene>
    <name evidence="2" type="ORF">AVDCRST_MAG62-860</name>
</gene>
<name>A0A6J4T8P6_9SPHN</name>